<keyword evidence="4" id="KW-1185">Reference proteome</keyword>
<protein>
    <submittedName>
        <fullName evidence="3">Uncharacterized protein</fullName>
    </submittedName>
</protein>
<feature type="transmembrane region" description="Helical" evidence="2">
    <location>
        <begin position="64"/>
        <end position="86"/>
    </location>
</feature>
<dbReference type="EMBL" id="JBHSDI010000001">
    <property type="protein sequence ID" value="MFC4257458.1"/>
    <property type="molecule type" value="Genomic_DNA"/>
</dbReference>
<gene>
    <name evidence="3" type="ORF">ACFOZ5_00270</name>
</gene>
<feature type="compositionally biased region" description="Low complexity" evidence="1">
    <location>
        <begin position="126"/>
        <end position="138"/>
    </location>
</feature>
<comment type="caution">
    <text evidence="3">The sequence shown here is derived from an EMBL/GenBank/DDBJ whole genome shotgun (WGS) entry which is preliminary data.</text>
</comment>
<dbReference type="RefSeq" id="WP_379884594.1">
    <property type="nucleotide sequence ID" value="NZ_JBHSDI010000001.1"/>
</dbReference>
<sequence length="149" mass="15877">MSMVHSAVNAGDRNERSDGQKPKKFASIVLLIVAAWPALLLGHFGFARESIGWILEYQGGASLFLKGVTTPYFTLGVAIVFLGLVVKEFLIENPGRRLVANVLALVVFFALWLCIMLAVSAPLSEASGSGQPSGGAPQNQVDSMSRNGE</sequence>
<evidence type="ECO:0000313" key="4">
    <source>
        <dbReference type="Proteomes" id="UP001595798"/>
    </source>
</evidence>
<feature type="region of interest" description="Disordered" evidence="1">
    <location>
        <begin position="1"/>
        <end position="20"/>
    </location>
</feature>
<evidence type="ECO:0000256" key="2">
    <source>
        <dbReference type="SAM" id="Phobius"/>
    </source>
</evidence>
<keyword evidence="2" id="KW-0812">Transmembrane</keyword>
<reference evidence="4" key="1">
    <citation type="journal article" date="2019" name="Int. J. Syst. Evol. Microbiol.">
        <title>The Global Catalogue of Microorganisms (GCM) 10K type strain sequencing project: providing services to taxonomists for standard genome sequencing and annotation.</title>
        <authorList>
            <consortium name="The Broad Institute Genomics Platform"/>
            <consortium name="The Broad Institute Genome Sequencing Center for Infectious Disease"/>
            <person name="Wu L."/>
            <person name="Ma J."/>
        </authorList>
    </citation>
    <scope>NUCLEOTIDE SEQUENCE [LARGE SCALE GENOMIC DNA]</scope>
    <source>
        <strain evidence="4">CECT 7297</strain>
    </source>
</reference>
<feature type="transmembrane region" description="Helical" evidence="2">
    <location>
        <begin position="98"/>
        <end position="119"/>
    </location>
</feature>
<organism evidence="3 4">
    <name type="scientific">Marinobacter lacisalsi</name>
    <dbReference type="NCBI Taxonomy" id="475979"/>
    <lineage>
        <taxon>Bacteria</taxon>
        <taxon>Pseudomonadati</taxon>
        <taxon>Pseudomonadota</taxon>
        <taxon>Gammaproteobacteria</taxon>
        <taxon>Pseudomonadales</taxon>
        <taxon>Marinobacteraceae</taxon>
        <taxon>Marinobacter</taxon>
    </lineage>
</organism>
<feature type="compositionally biased region" description="Polar residues" evidence="1">
    <location>
        <begin position="139"/>
        <end position="149"/>
    </location>
</feature>
<dbReference type="Proteomes" id="UP001595798">
    <property type="component" value="Unassembled WGS sequence"/>
</dbReference>
<evidence type="ECO:0000256" key="1">
    <source>
        <dbReference type="SAM" id="MobiDB-lite"/>
    </source>
</evidence>
<feature type="transmembrane region" description="Helical" evidence="2">
    <location>
        <begin position="25"/>
        <end position="44"/>
    </location>
</feature>
<evidence type="ECO:0000313" key="3">
    <source>
        <dbReference type="EMBL" id="MFC4257458.1"/>
    </source>
</evidence>
<proteinExistence type="predicted"/>
<name>A0ABV8QDQ4_9GAMM</name>
<feature type="region of interest" description="Disordered" evidence="1">
    <location>
        <begin position="126"/>
        <end position="149"/>
    </location>
</feature>
<keyword evidence="2" id="KW-1133">Transmembrane helix</keyword>
<keyword evidence="2" id="KW-0472">Membrane</keyword>
<accession>A0ABV8QDQ4</accession>